<accession>A0A0F7L759</accession>
<evidence type="ECO:0000313" key="1">
    <source>
        <dbReference type="EMBL" id="AKH46866.1"/>
    </source>
</evidence>
<reference evidence="1" key="1">
    <citation type="journal article" date="2015" name="Front. Microbiol.">
        <title>Combining genomic sequencing methods to explore viral diversity and reveal potential virus-host interactions.</title>
        <authorList>
            <person name="Chow C.E."/>
            <person name="Winget D.M."/>
            <person name="White R.A.III."/>
            <person name="Hallam S.J."/>
            <person name="Suttle C.A."/>
        </authorList>
    </citation>
    <scope>NUCLEOTIDE SEQUENCE</scope>
    <source>
        <strain evidence="1">Anoxic2_3</strain>
    </source>
</reference>
<organism evidence="1">
    <name type="scientific">uncultured marine virus</name>
    <dbReference type="NCBI Taxonomy" id="186617"/>
    <lineage>
        <taxon>Viruses</taxon>
        <taxon>environmental samples</taxon>
    </lineage>
</organism>
<reference evidence="1" key="2">
    <citation type="submission" date="2015-03" db="EMBL/GenBank/DDBJ databases">
        <authorList>
            <person name="Chow C.-E.T."/>
            <person name="Winget D.M."/>
            <person name="White R.A.III."/>
            <person name="Hallam S.J."/>
            <person name="Suttle C.A."/>
        </authorList>
    </citation>
    <scope>NUCLEOTIDE SEQUENCE</scope>
    <source>
        <strain evidence="1">Anoxic2_3</strain>
    </source>
</reference>
<dbReference type="EMBL" id="KR029587">
    <property type="protein sequence ID" value="AKH46866.1"/>
    <property type="molecule type" value="Genomic_DNA"/>
</dbReference>
<sequence length="49" mass="5182">MPNSRGFSAGRSAVATVAYSATEKELPSTFQLNASRSEPVISKLEQVAP</sequence>
<name>A0A0F7L759_9VIRU</name>
<proteinExistence type="predicted"/>
<protein>
    <submittedName>
        <fullName evidence="1">Uncharacterized protein</fullName>
    </submittedName>
</protein>